<comment type="subcellular location">
    <subcellularLocation>
        <location evidence="2">Cytoplasm</location>
    </subcellularLocation>
    <subcellularLocation>
        <location evidence="1">Lysosome</location>
    </subcellularLocation>
</comment>
<evidence type="ECO:0000256" key="3">
    <source>
        <dbReference type="ARBA" id="ARBA00007795"/>
    </source>
</evidence>
<dbReference type="GO" id="GO:0005085">
    <property type="term" value="F:guanyl-nucleotide exchange factor activity"/>
    <property type="evidence" value="ECO:0007669"/>
    <property type="project" value="TreeGrafter"/>
</dbReference>
<name>A0A1L8DAA1_9DIPT</name>
<dbReference type="GO" id="GO:0005764">
    <property type="term" value="C:lysosome"/>
    <property type="evidence" value="ECO:0007669"/>
    <property type="project" value="UniProtKB-SubCell"/>
</dbReference>
<evidence type="ECO:0000256" key="4">
    <source>
        <dbReference type="ARBA" id="ARBA00022490"/>
    </source>
</evidence>
<dbReference type="PANTHER" id="PTHR13342">
    <property type="entry name" value="RAGULATOR COMPLEX PROTEIN LAMTOR5"/>
    <property type="match status" value="1"/>
</dbReference>
<dbReference type="PANTHER" id="PTHR13342:SF2">
    <property type="entry name" value="RAGULATOR COMPLEX PROTEIN LAMTOR5"/>
    <property type="match status" value="1"/>
</dbReference>
<evidence type="ECO:0000256" key="6">
    <source>
        <dbReference type="ARBA" id="ARBA00032692"/>
    </source>
</evidence>
<evidence type="ECO:0000256" key="2">
    <source>
        <dbReference type="ARBA" id="ARBA00004496"/>
    </source>
</evidence>
<accession>A0A1L8DAA1</accession>
<keyword evidence="5" id="KW-0458">Lysosome</keyword>
<dbReference type="GO" id="GO:1904263">
    <property type="term" value="P:positive regulation of TORC1 signaling"/>
    <property type="evidence" value="ECO:0007669"/>
    <property type="project" value="TreeGrafter"/>
</dbReference>
<organism evidence="7">
    <name type="scientific">Nyssomyia neivai</name>
    <dbReference type="NCBI Taxonomy" id="330878"/>
    <lineage>
        <taxon>Eukaryota</taxon>
        <taxon>Metazoa</taxon>
        <taxon>Ecdysozoa</taxon>
        <taxon>Arthropoda</taxon>
        <taxon>Hexapoda</taxon>
        <taxon>Insecta</taxon>
        <taxon>Pterygota</taxon>
        <taxon>Neoptera</taxon>
        <taxon>Endopterygota</taxon>
        <taxon>Diptera</taxon>
        <taxon>Nematocera</taxon>
        <taxon>Psychodoidea</taxon>
        <taxon>Psychodidae</taxon>
        <taxon>Nyssomyia</taxon>
    </lineage>
</organism>
<dbReference type="GO" id="GO:0043066">
    <property type="term" value="P:negative regulation of apoptotic process"/>
    <property type="evidence" value="ECO:0007669"/>
    <property type="project" value="InterPro"/>
</dbReference>
<dbReference type="Pfam" id="PF16672">
    <property type="entry name" value="LAMTOR5"/>
    <property type="match status" value="1"/>
</dbReference>
<dbReference type="GO" id="GO:0071986">
    <property type="term" value="C:Ragulator complex"/>
    <property type="evidence" value="ECO:0007669"/>
    <property type="project" value="InterPro"/>
</dbReference>
<sequence length="91" mass="9783">MDSGLEALCKEILEAPQTEGCLLANAQGLCLEAKGKVASPESSGILVALSEQAAKLEPNSNPPTVILDYKDLTCFIQKHDAHTTAVYRRKK</sequence>
<dbReference type="FunFam" id="3.30.450.30:FF:000005">
    <property type="entry name" value="Ragulator complex protein LAMTOR5 homolog"/>
    <property type="match status" value="1"/>
</dbReference>
<comment type="similarity">
    <text evidence="3">Belongs to the LAMTOR5 family.</text>
</comment>
<dbReference type="Gene3D" id="3.30.450.30">
    <property type="entry name" value="Dynein light chain 2a, cytoplasmic"/>
    <property type="match status" value="1"/>
</dbReference>
<dbReference type="GO" id="GO:0071230">
    <property type="term" value="P:cellular response to amino acid stimulus"/>
    <property type="evidence" value="ECO:0007669"/>
    <property type="project" value="TreeGrafter"/>
</dbReference>
<proteinExistence type="inferred from homology"/>
<dbReference type="AlphaFoldDB" id="A0A1L8DAA1"/>
<protein>
    <recommendedName>
        <fullName evidence="6">Late endosomal/lysosomal adaptor and MAPK and MTOR activator 5</fullName>
    </recommendedName>
</protein>
<evidence type="ECO:0000256" key="1">
    <source>
        <dbReference type="ARBA" id="ARBA00004371"/>
    </source>
</evidence>
<dbReference type="InterPro" id="IPR024135">
    <property type="entry name" value="LAMTOR5"/>
</dbReference>
<dbReference type="EMBL" id="GFDF01010696">
    <property type="protein sequence ID" value="JAV03388.1"/>
    <property type="molecule type" value="Transcribed_RNA"/>
</dbReference>
<evidence type="ECO:0000313" key="7">
    <source>
        <dbReference type="EMBL" id="JAV03388.1"/>
    </source>
</evidence>
<reference evidence="7" key="1">
    <citation type="submission" date="2016-12" db="EMBL/GenBank/DDBJ databases">
        <title>An insight into the sialome and mialome of the sand fly, Nyssomyia neivai.</title>
        <authorList>
            <person name="Sebastian V."/>
            <person name="Goulart T.M."/>
            <person name="Oliveira W."/>
            <person name="Calvo E."/>
            <person name="Oliveira L.F."/>
            <person name="Pinto M.C."/>
            <person name="Rosselino A.M."/>
            <person name="Ribeiro J.M."/>
        </authorList>
    </citation>
    <scope>NUCLEOTIDE SEQUENCE</scope>
</reference>
<evidence type="ECO:0000256" key="5">
    <source>
        <dbReference type="ARBA" id="ARBA00023228"/>
    </source>
</evidence>
<keyword evidence="4" id="KW-0963">Cytoplasm</keyword>